<dbReference type="NCBIfam" id="TIGR00756">
    <property type="entry name" value="PPR"/>
    <property type="match status" value="8"/>
</dbReference>
<reference evidence="5" key="1">
    <citation type="submission" date="2019-12" db="EMBL/GenBank/DDBJ databases">
        <authorList>
            <person name="Scholes J."/>
        </authorList>
    </citation>
    <scope>NUCLEOTIDE SEQUENCE</scope>
</reference>
<keyword evidence="6" id="KW-1185">Reference proteome</keyword>
<dbReference type="Pfam" id="PF01535">
    <property type="entry name" value="PPR"/>
    <property type="match status" value="4"/>
</dbReference>
<dbReference type="GO" id="GO:0009451">
    <property type="term" value="P:RNA modification"/>
    <property type="evidence" value="ECO:0007669"/>
    <property type="project" value="InterPro"/>
</dbReference>
<feature type="repeat" description="PPR" evidence="3">
    <location>
        <begin position="130"/>
        <end position="164"/>
    </location>
</feature>
<feature type="repeat" description="PPR" evidence="3">
    <location>
        <begin position="474"/>
        <end position="508"/>
    </location>
</feature>
<dbReference type="FunFam" id="1.25.40.10:FF:000073">
    <property type="entry name" value="Pentatricopeptide repeat-containing protein chloroplastic"/>
    <property type="match status" value="1"/>
</dbReference>
<dbReference type="Proteomes" id="UP001153555">
    <property type="component" value="Unassembled WGS sequence"/>
</dbReference>
<dbReference type="OrthoDB" id="185373at2759"/>
<organism evidence="5 6">
    <name type="scientific">Striga hermonthica</name>
    <name type="common">Purple witchweed</name>
    <name type="synonym">Buchnera hermonthica</name>
    <dbReference type="NCBI Taxonomy" id="68872"/>
    <lineage>
        <taxon>Eukaryota</taxon>
        <taxon>Viridiplantae</taxon>
        <taxon>Streptophyta</taxon>
        <taxon>Embryophyta</taxon>
        <taxon>Tracheophyta</taxon>
        <taxon>Spermatophyta</taxon>
        <taxon>Magnoliopsida</taxon>
        <taxon>eudicotyledons</taxon>
        <taxon>Gunneridae</taxon>
        <taxon>Pentapetalae</taxon>
        <taxon>asterids</taxon>
        <taxon>lamiids</taxon>
        <taxon>Lamiales</taxon>
        <taxon>Orobanchaceae</taxon>
        <taxon>Buchnereae</taxon>
        <taxon>Striga</taxon>
    </lineage>
</organism>
<dbReference type="InterPro" id="IPR011990">
    <property type="entry name" value="TPR-like_helical_dom_sf"/>
</dbReference>
<feature type="repeat" description="PPR" evidence="3">
    <location>
        <begin position="438"/>
        <end position="472"/>
    </location>
</feature>
<sequence length="863" mass="97037">MNTTVLPCKMILPPKISEKPAKPKSLSKNAPHNTAGDARLKRLCNLGRLRDAILSLDSCDSTVRPSTLSYLIESCIDSNSLDLCHELHARIRKLVDRPDPFLQTKMVGMFAKCGSLGDAFAVFDVMRERNLYAWSAMIGACSRERMWGDVVGLFYWMMEEGCSVPDNFLFPKILQACGNRGDSETGRLIHGMAVKRGISDDLRVNNSILAVYAKCGQLSRAKRFFENMEVKDKVSWNSIISGFCLAGRIDEARKLLDSMRDEGLGPDVITWNLLITSCNHLGKCDLALRFMNEMEKLNTRPDVYTWTSMISGLAQNNRTYEALKLFVEMLIAGFRPNSVTVMNALSACASGKDVRRGNEVHSVAVKLGYGEDMLVGNSLIDMYSKSGKLDSAKWVFDVMSEKDMYTWNSMIDGYCKAGYCGIAHDLFKQMQKSGFLPNVVTWNVMITGYIKNGDEDRAMDLFYEMEESGGIKRDTASWNALIAGYVDIGEKDKALRILRKMQYCGVKPNYITILSILPACANLVGLKKLKEIHCCAVRGIFEYELSVANALIDTYAKAGNIKYSKAVFYGMPLIDIITWNAMITGFVLHGCYNEAIELFERMRTMEYKPTRSTFVSVLSAYGLAKRVDEGRRVFSCMSEELEIVPCMDHYVSMVNLYGRSGKIDKAFDFVGSMQIEPDASIWSALLNVSLRHEEVQLAVCAAEKLLELEPDNGFVRTLVLRLYDLHGISRDDLKVKRAGVNISKNTPKIVGSSWVEDKNAIHTFVSSDPGRMAAGYENLLSWIEKVELNMKELKYRDVIRVLDEEHEEIAGIHSEKLALAFALVKCPPREFRTSATGYGGRRNNFNLDIVREFNLTWQFVLVS</sequence>
<evidence type="ECO:0000256" key="4">
    <source>
        <dbReference type="SAM" id="MobiDB-lite"/>
    </source>
</evidence>
<feature type="repeat" description="PPR" evidence="3">
    <location>
        <begin position="403"/>
        <end position="437"/>
    </location>
</feature>
<proteinExistence type="inferred from homology"/>
<evidence type="ECO:0000313" key="6">
    <source>
        <dbReference type="Proteomes" id="UP001153555"/>
    </source>
</evidence>
<gene>
    <name evidence="5" type="ORF">SHERM_07224</name>
</gene>
<feature type="repeat" description="PPR" evidence="3">
    <location>
        <begin position="232"/>
        <end position="266"/>
    </location>
</feature>
<evidence type="ECO:0000256" key="1">
    <source>
        <dbReference type="ARBA" id="ARBA00022737"/>
    </source>
</evidence>
<feature type="repeat" description="PPR" evidence="3">
    <location>
        <begin position="267"/>
        <end position="301"/>
    </location>
</feature>
<evidence type="ECO:0000256" key="3">
    <source>
        <dbReference type="PROSITE-ProRule" id="PRU00708"/>
    </source>
</evidence>
<feature type="repeat" description="PPR" evidence="3">
    <location>
        <begin position="372"/>
        <end position="402"/>
    </location>
</feature>
<dbReference type="GO" id="GO:0099402">
    <property type="term" value="P:plant organ development"/>
    <property type="evidence" value="ECO:0007669"/>
    <property type="project" value="UniProtKB-ARBA"/>
</dbReference>
<protein>
    <submittedName>
        <fullName evidence="5">Pentatricopeptide repeat-containing protein</fullName>
    </submittedName>
</protein>
<feature type="repeat" description="PPR" evidence="3">
    <location>
        <begin position="575"/>
        <end position="609"/>
    </location>
</feature>
<evidence type="ECO:0000313" key="5">
    <source>
        <dbReference type="EMBL" id="CAA0841191.1"/>
    </source>
</evidence>
<comment type="caution">
    <text evidence="5">The sequence shown here is derived from an EMBL/GenBank/DDBJ whole genome shotgun (WGS) entry which is preliminary data.</text>
</comment>
<dbReference type="PROSITE" id="PS51375">
    <property type="entry name" value="PPR"/>
    <property type="match status" value="9"/>
</dbReference>
<keyword evidence="1" id="KW-0677">Repeat</keyword>
<dbReference type="EMBL" id="CACSLK010034050">
    <property type="protein sequence ID" value="CAA0841191.1"/>
    <property type="molecule type" value="Genomic_DNA"/>
</dbReference>
<dbReference type="InterPro" id="IPR002885">
    <property type="entry name" value="PPR_rpt"/>
</dbReference>
<dbReference type="FunFam" id="1.25.40.10:FF:000205">
    <property type="entry name" value="Pentatricopeptide repeat-containing protein, mitochondrial"/>
    <property type="match status" value="1"/>
</dbReference>
<feature type="repeat" description="PPR" evidence="3">
    <location>
        <begin position="302"/>
        <end position="336"/>
    </location>
</feature>
<accession>A0A9N7NYI6</accession>
<feature type="region of interest" description="Disordered" evidence="4">
    <location>
        <begin position="15"/>
        <end position="34"/>
    </location>
</feature>
<dbReference type="PANTHER" id="PTHR47926:SF425">
    <property type="entry name" value="REPEAT (TPR)-LIKE SUPERFAMILY PROTEIN, PUTATIVE-RELATED"/>
    <property type="match status" value="1"/>
</dbReference>
<dbReference type="GO" id="GO:0005739">
    <property type="term" value="C:mitochondrion"/>
    <property type="evidence" value="ECO:0007669"/>
    <property type="project" value="UniProtKB-ARBA"/>
</dbReference>
<dbReference type="Pfam" id="PF13041">
    <property type="entry name" value="PPR_2"/>
    <property type="match status" value="4"/>
</dbReference>
<dbReference type="GO" id="GO:0003723">
    <property type="term" value="F:RNA binding"/>
    <property type="evidence" value="ECO:0007669"/>
    <property type="project" value="InterPro"/>
</dbReference>
<comment type="similarity">
    <text evidence="2">Belongs to the PPR family. PCMP-E subfamily.</text>
</comment>
<dbReference type="FunFam" id="1.25.40.10:FF:000158">
    <property type="entry name" value="pentatricopeptide repeat-containing protein At2g33680"/>
    <property type="match status" value="1"/>
</dbReference>
<name>A0A9N7NYI6_STRHE</name>
<evidence type="ECO:0000256" key="2">
    <source>
        <dbReference type="ARBA" id="ARBA00061659"/>
    </source>
</evidence>
<dbReference type="InterPro" id="IPR046960">
    <property type="entry name" value="PPR_At4g14850-like_plant"/>
</dbReference>
<dbReference type="PANTHER" id="PTHR47926">
    <property type="entry name" value="PENTATRICOPEPTIDE REPEAT-CONTAINING PROTEIN"/>
    <property type="match status" value="1"/>
</dbReference>
<dbReference type="Pfam" id="PF12854">
    <property type="entry name" value="PPR_1"/>
    <property type="match status" value="1"/>
</dbReference>
<dbReference type="AlphaFoldDB" id="A0A9N7NYI6"/>
<dbReference type="Gene3D" id="1.25.40.10">
    <property type="entry name" value="Tetratricopeptide repeat domain"/>
    <property type="match status" value="5"/>
</dbReference>